<protein>
    <submittedName>
        <fullName evidence="3">PQQ-like domain-containing protein</fullName>
    </submittedName>
</protein>
<gene>
    <name evidence="3" type="ORF">SAMN05444372_11028</name>
</gene>
<dbReference type="InterPro" id="IPR029052">
    <property type="entry name" value="Metallo-depent_PP-like"/>
</dbReference>
<dbReference type="PANTHER" id="PTHR34512:SF30">
    <property type="entry name" value="OUTER MEMBRANE PROTEIN ASSEMBLY FACTOR BAMB"/>
    <property type="match status" value="1"/>
</dbReference>
<accession>A0A1M5MSU9</accession>
<dbReference type="EMBL" id="FQWF01000010">
    <property type="protein sequence ID" value="SHG80490.1"/>
    <property type="molecule type" value="Genomic_DNA"/>
</dbReference>
<dbReference type="InterPro" id="IPR004843">
    <property type="entry name" value="Calcineurin-like_PHP"/>
</dbReference>
<proteinExistence type="predicted"/>
<evidence type="ECO:0000259" key="2">
    <source>
        <dbReference type="Pfam" id="PF13360"/>
    </source>
</evidence>
<dbReference type="OrthoDB" id="9816081at2"/>
<dbReference type="Pfam" id="PF00149">
    <property type="entry name" value="Metallophos"/>
    <property type="match status" value="1"/>
</dbReference>
<feature type="domain" description="Pyrrolo-quinoline quinone repeat" evidence="2">
    <location>
        <begin position="335"/>
        <end position="522"/>
    </location>
</feature>
<dbReference type="PANTHER" id="PTHR34512">
    <property type="entry name" value="CELL SURFACE PROTEIN"/>
    <property type="match status" value="1"/>
</dbReference>
<dbReference type="AlphaFoldDB" id="A0A1M5MSU9"/>
<dbReference type="InterPro" id="IPR002372">
    <property type="entry name" value="PQQ_rpt_dom"/>
</dbReference>
<organism evidence="3 4">
    <name type="scientific">Flavobacterium micromati</name>
    <dbReference type="NCBI Taxonomy" id="229205"/>
    <lineage>
        <taxon>Bacteria</taxon>
        <taxon>Pseudomonadati</taxon>
        <taxon>Bacteroidota</taxon>
        <taxon>Flavobacteriia</taxon>
        <taxon>Flavobacteriales</taxon>
        <taxon>Flavobacteriaceae</taxon>
        <taxon>Flavobacterium</taxon>
    </lineage>
</organism>
<dbReference type="InterPro" id="IPR042283">
    <property type="entry name" value="GpdQ_catalytic"/>
</dbReference>
<dbReference type="GO" id="GO:0016787">
    <property type="term" value="F:hydrolase activity"/>
    <property type="evidence" value="ECO:0007669"/>
    <property type="project" value="InterPro"/>
</dbReference>
<name>A0A1M5MSU9_9FLAO</name>
<dbReference type="STRING" id="229205.SAMN05444372_11028"/>
<dbReference type="SUPFAM" id="SSF50998">
    <property type="entry name" value="Quinoprotein alcohol dehydrogenase-like"/>
    <property type="match status" value="1"/>
</dbReference>
<evidence type="ECO:0000313" key="3">
    <source>
        <dbReference type="EMBL" id="SHG80490.1"/>
    </source>
</evidence>
<feature type="domain" description="Calcineurin-like phosphoesterase" evidence="1">
    <location>
        <begin position="29"/>
        <end position="205"/>
    </location>
</feature>
<reference evidence="4" key="1">
    <citation type="submission" date="2016-11" db="EMBL/GenBank/DDBJ databases">
        <authorList>
            <person name="Varghese N."/>
            <person name="Submissions S."/>
        </authorList>
    </citation>
    <scope>NUCLEOTIDE SEQUENCE [LARGE SCALE GENOMIC DNA]</scope>
    <source>
        <strain evidence="4">DSM 17659</strain>
    </source>
</reference>
<sequence length="612" mass="69192">MKFLYSKILFVFAIATCFGQQLKQIPDINFVHLTDLHVSVGNDNDFLLQKIIKEINDSKNEFVVITGDLTNRGDDDELNRVHTILTDLKIPYYVISGNHETTWSESAGLTYKKLWGEDRFVFSKGDYLFVGFPCGPYMKMGDGFVKKEDILLLDKTIEESLENSNKKVLSFSHYPLDNSLSNYKEVLSVLKKYPVVANFCGHGHTLKKYNFSGLSGLMGISIISRDGKTRSYNEVVINNDSISVYHKKIDEKAVFTHSVSTKPSTIVIEKESELNQIKAFANDIASIYSVPSFDKRNIYFANSLGTIQSVNLKNKKVNWQIETRNSIYFQPIIVKNNLIVGDIEGNIMAFDKQSSKQKWIRAVEGILVGSPIVENEKLYVASSRKFICLDVNNGKVIWENKLPQSYSQGIPLIHQNSIIFGAWDTFIYCLDKNTGGLLWKWNNGNEKQELYSAGNVGGVSSNNRLYFVTPQRFLTILDINTGKTLLRTSKWKVRESMGKSQDGKFFYAKTMDGELLRLPLSDDLELTEENLVKESRILDLKIGYEHNPAAILENNGKIYLGSRKGEVVIVDANKFEVIKTLNLGTSSVNGFTTDDNGTVWTSLIEGGIYRLE</sequence>
<dbReference type="SMART" id="SM00564">
    <property type="entry name" value="PQQ"/>
    <property type="match status" value="6"/>
</dbReference>
<dbReference type="InterPro" id="IPR018391">
    <property type="entry name" value="PQQ_b-propeller_rpt"/>
</dbReference>
<dbReference type="InterPro" id="IPR015943">
    <property type="entry name" value="WD40/YVTN_repeat-like_dom_sf"/>
</dbReference>
<dbReference type="Pfam" id="PF13360">
    <property type="entry name" value="PQQ_2"/>
    <property type="match status" value="1"/>
</dbReference>
<dbReference type="InterPro" id="IPR011047">
    <property type="entry name" value="Quinoprotein_ADH-like_sf"/>
</dbReference>
<dbReference type="SUPFAM" id="SSF56300">
    <property type="entry name" value="Metallo-dependent phosphatases"/>
    <property type="match status" value="1"/>
</dbReference>
<dbReference type="RefSeq" id="WP_073020428.1">
    <property type="nucleotide sequence ID" value="NZ_FQWF01000010.1"/>
</dbReference>
<dbReference type="Gene3D" id="3.60.21.10">
    <property type="match status" value="1"/>
</dbReference>
<dbReference type="Gene3D" id="3.60.21.40">
    <property type="entry name" value="GpdQ, catalytic alpha/beta sandwich domain"/>
    <property type="match status" value="1"/>
</dbReference>
<evidence type="ECO:0000313" key="4">
    <source>
        <dbReference type="Proteomes" id="UP000184020"/>
    </source>
</evidence>
<dbReference type="Proteomes" id="UP000184020">
    <property type="component" value="Unassembled WGS sequence"/>
</dbReference>
<keyword evidence="4" id="KW-1185">Reference proteome</keyword>
<dbReference type="Gene3D" id="2.130.10.10">
    <property type="entry name" value="YVTN repeat-like/Quinoprotein amine dehydrogenase"/>
    <property type="match status" value="1"/>
</dbReference>
<evidence type="ECO:0000259" key="1">
    <source>
        <dbReference type="Pfam" id="PF00149"/>
    </source>
</evidence>